<sequence>MQNLENRIRILNEEQVKLTEQYRTGAISVEEYNQKMAENKAKLEEAEFATGEYKK</sequence>
<evidence type="ECO:0000313" key="2">
    <source>
        <dbReference type="EMBL" id="DAE29531.1"/>
    </source>
</evidence>
<keyword evidence="1" id="KW-0175">Coiled coil</keyword>
<proteinExistence type="predicted"/>
<protein>
    <submittedName>
        <fullName evidence="2">Integrase</fullName>
    </submittedName>
</protein>
<dbReference type="EMBL" id="BK059095">
    <property type="protein sequence ID" value="DAE29531.1"/>
    <property type="molecule type" value="Genomic_DNA"/>
</dbReference>
<organism evidence="2">
    <name type="scientific">virus sp. ctkyY8</name>
    <dbReference type="NCBI Taxonomy" id="2827995"/>
    <lineage>
        <taxon>Viruses</taxon>
    </lineage>
</organism>
<name>A0A8S5REE9_9VIRU</name>
<reference evidence="2" key="1">
    <citation type="journal article" date="2021" name="Proc. Natl. Acad. Sci. U.S.A.">
        <title>A Catalog of Tens of Thousands of Viruses from Human Metagenomes Reveals Hidden Associations with Chronic Diseases.</title>
        <authorList>
            <person name="Tisza M.J."/>
            <person name="Buck C.B."/>
        </authorList>
    </citation>
    <scope>NUCLEOTIDE SEQUENCE</scope>
    <source>
        <strain evidence="2">CtkyY8</strain>
    </source>
</reference>
<feature type="coiled-coil region" evidence="1">
    <location>
        <begin position="1"/>
        <end position="49"/>
    </location>
</feature>
<accession>A0A8S5REE9</accession>
<evidence type="ECO:0000256" key="1">
    <source>
        <dbReference type="SAM" id="Coils"/>
    </source>
</evidence>